<dbReference type="EMBL" id="FNJQ01000023">
    <property type="protein sequence ID" value="SDP52625.1"/>
    <property type="molecule type" value="Genomic_DNA"/>
</dbReference>
<dbReference type="Pfam" id="PF03776">
    <property type="entry name" value="MinE"/>
    <property type="match status" value="1"/>
</dbReference>
<dbReference type="SUPFAM" id="SSF55229">
    <property type="entry name" value="Cell division protein MinE topological specificity domain"/>
    <property type="match status" value="1"/>
</dbReference>
<dbReference type="AlphaFoldDB" id="A0A1M6T1Z0"/>
<dbReference type="GO" id="GO:0032955">
    <property type="term" value="P:regulation of division septum assembly"/>
    <property type="evidence" value="ECO:0007669"/>
    <property type="project" value="InterPro"/>
</dbReference>
<comment type="similarity">
    <text evidence="1 3">Belongs to the MinE family.</text>
</comment>
<proteinExistence type="inferred from homology"/>
<evidence type="ECO:0000256" key="3">
    <source>
        <dbReference type="HAMAP-Rule" id="MF_00262"/>
    </source>
</evidence>
<dbReference type="OrthoDB" id="9796578at2"/>
<reference evidence="5 7" key="2">
    <citation type="submission" date="2016-11" db="EMBL/GenBank/DDBJ databases">
        <authorList>
            <person name="Jaros S."/>
            <person name="Januszkiewicz K."/>
            <person name="Wedrychowicz H."/>
        </authorList>
    </citation>
    <scope>NUCLEOTIDE SEQUENCE [LARGE SCALE GENOMIC DNA]</scope>
    <source>
        <strain evidence="5 7">HD4</strain>
    </source>
</reference>
<accession>A0A1M6T1Z0</accession>
<dbReference type="GO" id="GO:0051301">
    <property type="term" value="P:cell division"/>
    <property type="evidence" value="ECO:0007669"/>
    <property type="project" value="UniProtKB-KW"/>
</dbReference>
<dbReference type="RefSeq" id="WP_073088575.1">
    <property type="nucleotide sequence ID" value="NZ_FNJQ01000023.1"/>
</dbReference>
<protein>
    <recommendedName>
        <fullName evidence="3">Cell division topological specificity factor</fullName>
    </recommendedName>
</protein>
<evidence type="ECO:0000256" key="2">
    <source>
        <dbReference type="ARBA" id="ARBA00025265"/>
    </source>
</evidence>
<dbReference type="Gene3D" id="3.30.1070.10">
    <property type="entry name" value="Cell division topological specificity factor MinE"/>
    <property type="match status" value="1"/>
</dbReference>
<evidence type="ECO:0000313" key="5">
    <source>
        <dbReference type="EMBL" id="SHK50940.1"/>
    </source>
</evidence>
<evidence type="ECO:0000256" key="1">
    <source>
        <dbReference type="ARBA" id="ARBA00008168"/>
    </source>
</evidence>
<gene>
    <name evidence="3" type="primary">minE</name>
    <name evidence="4" type="ORF">SAMN05216366_12321</name>
    <name evidence="5" type="ORF">SAMN05216582_10624</name>
</gene>
<evidence type="ECO:0000313" key="7">
    <source>
        <dbReference type="Proteomes" id="UP000184263"/>
    </source>
</evidence>
<dbReference type="Proteomes" id="UP000184263">
    <property type="component" value="Unassembled WGS sequence"/>
</dbReference>
<keyword evidence="3" id="KW-0131">Cell cycle</keyword>
<comment type="function">
    <text evidence="2 3">Prevents the cell division inhibition by proteins MinC and MinD at internal division sites while permitting inhibition at polar sites. This ensures cell division at the proper site by restricting the formation of a division septum at the midpoint of the long axis of the cell.</text>
</comment>
<evidence type="ECO:0000313" key="6">
    <source>
        <dbReference type="Proteomes" id="UP000182412"/>
    </source>
</evidence>
<keyword evidence="3 5" id="KW-0132">Cell division</keyword>
<dbReference type="InterPro" id="IPR036707">
    <property type="entry name" value="MinE_sf"/>
</dbReference>
<name>A0A1M6T1Z0_SELRU</name>
<sequence>MLEALMKIFGKKEQSGKIAHDRLKVVLIHDRANISPEVMDNLKNDIIKVISNYMEINQHDMEISLANDDDSVALVANIPVSSMKHDKG</sequence>
<dbReference type="EMBL" id="FRBC01000006">
    <property type="protein sequence ID" value="SHK50940.1"/>
    <property type="molecule type" value="Genomic_DNA"/>
</dbReference>
<dbReference type="NCBIfam" id="TIGR01215">
    <property type="entry name" value="minE"/>
    <property type="match status" value="1"/>
</dbReference>
<dbReference type="InterPro" id="IPR005527">
    <property type="entry name" value="MinE"/>
</dbReference>
<dbReference type="Proteomes" id="UP000182412">
    <property type="component" value="Unassembled WGS sequence"/>
</dbReference>
<evidence type="ECO:0000313" key="4">
    <source>
        <dbReference type="EMBL" id="SDP52625.1"/>
    </source>
</evidence>
<reference evidence="4 6" key="1">
    <citation type="submission" date="2016-10" db="EMBL/GenBank/DDBJ databases">
        <authorList>
            <person name="de Groot N.N."/>
        </authorList>
    </citation>
    <scope>NUCLEOTIDE SEQUENCE [LARGE SCALE GENOMIC DNA]</scope>
    <source>
        <strain evidence="4 6">S137</strain>
    </source>
</reference>
<organism evidence="5 7">
    <name type="scientific">Selenomonas ruminantium</name>
    <dbReference type="NCBI Taxonomy" id="971"/>
    <lineage>
        <taxon>Bacteria</taxon>
        <taxon>Bacillati</taxon>
        <taxon>Bacillota</taxon>
        <taxon>Negativicutes</taxon>
        <taxon>Selenomonadales</taxon>
        <taxon>Selenomonadaceae</taxon>
        <taxon>Selenomonas</taxon>
    </lineage>
</organism>
<dbReference type="HAMAP" id="MF_00262">
    <property type="entry name" value="MinE"/>
    <property type="match status" value="1"/>
</dbReference>